<keyword evidence="4" id="KW-1185">Reference proteome</keyword>
<gene>
    <name evidence="3" type="ORF">H9661_11640</name>
</gene>
<dbReference type="Proteomes" id="UP000627781">
    <property type="component" value="Unassembled WGS sequence"/>
</dbReference>
<dbReference type="Pfam" id="PF01391">
    <property type="entry name" value="Collagen"/>
    <property type="match status" value="1"/>
</dbReference>
<dbReference type="EMBL" id="JACSRA010000018">
    <property type="protein sequence ID" value="MBD7912010.1"/>
    <property type="molecule type" value="Genomic_DNA"/>
</dbReference>
<evidence type="ECO:0000256" key="1">
    <source>
        <dbReference type="SAM" id="MobiDB-lite"/>
    </source>
</evidence>
<feature type="domain" description="Gp28/Gp37-like" evidence="2">
    <location>
        <begin position="8"/>
        <end position="356"/>
    </location>
</feature>
<evidence type="ECO:0000313" key="4">
    <source>
        <dbReference type="Proteomes" id="UP000627781"/>
    </source>
</evidence>
<feature type="compositionally biased region" description="Polar residues" evidence="1">
    <location>
        <begin position="424"/>
        <end position="440"/>
    </location>
</feature>
<dbReference type="Pfam" id="PF14594">
    <property type="entry name" value="Sipho_Gp37"/>
    <property type="match status" value="1"/>
</dbReference>
<dbReference type="InterPro" id="IPR029432">
    <property type="entry name" value="Gp28/Gp37-like_dom"/>
</dbReference>
<reference evidence="3 4" key="1">
    <citation type="submission" date="2020-08" db="EMBL/GenBank/DDBJ databases">
        <title>A Genomic Blueprint of the Chicken Gut Microbiome.</title>
        <authorList>
            <person name="Gilroy R."/>
            <person name="Ravi A."/>
            <person name="Getino M."/>
            <person name="Pursley I."/>
            <person name="Horton D.L."/>
            <person name="Alikhan N.-F."/>
            <person name="Baker D."/>
            <person name="Gharbi K."/>
            <person name="Hall N."/>
            <person name="Watson M."/>
            <person name="Adriaenssens E.M."/>
            <person name="Foster-Nyarko E."/>
            <person name="Jarju S."/>
            <person name="Secka A."/>
            <person name="Antonio M."/>
            <person name="Oren A."/>
            <person name="Chaudhuri R."/>
            <person name="La Ragione R.M."/>
            <person name="Hildebrand F."/>
            <person name="Pallen M.J."/>
        </authorList>
    </citation>
    <scope>NUCLEOTIDE SEQUENCE [LARGE SCALE GENOMIC DNA]</scope>
    <source>
        <strain evidence="3 4">Sa3CVN1</strain>
    </source>
</reference>
<sequence>MDRHISSIRIFDKNINFLGEVDDFTSLFFIRKWDTYGEFEFHLTNIDKDLIKIGNIIMINNDENKVGIIEYIEINEEDSDDIKVKGYSLLYMLTFRVTVPPENCDVHSFNDMSVEKIMASLIKRNAIESSNGNNERIIGNLTLQNLDYNGHEEAGNIIKTFETKYANLCDELTKLSKTRGLGITIDLDYLNKKFVFRILEGRDLTVSQRGNSPAIFSVEYDNVKKQNYIENKIGFKNCAYVAKSKSAEEKDIDVVYDDDIGIVKGLDRREILIDGGNSGFKDQLDALGKEKLKEKKQELKTYECEVNPEGYKDTWDLGDKVTTISKRYGFNFDNRVSEVKEVYESNTIKIEPTFGTLQPTVLEVVKKDSKQGLESKSNTESVTKVGEKGETGPQGPKGEMGLQGPKGETGPQGPKGETGPQGISGKSGTQVVIQSSQPQGSARGDIWIQVM</sequence>
<proteinExistence type="predicted"/>
<name>A0ABR8PV48_9CLOT</name>
<dbReference type="Gene3D" id="1.20.5.320">
    <property type="entry name" value="6-Phosphogluconate Dehydrogenase, domain 3"/>
    <property type="match status" value="1"/>
</dbReference>
<evidence type="ECO:0000259" key="2">
    <source>
        <dbReference type="Pfam" id="PF14594"/>
    </source>
</evidence>
<accession>A0ABR8PV48</accession>
<organism evidence="3 4">
    <name type="scientific">Clostridium cibarium</name>
    <dbReference type="NCBI Taxonomy" id="2762247"/>
    <lineage>
        <taxon>Bacteria</taxon>
        <taxon>Bacillati</taxon>
        <taxon>Bacillota</taxon>
        <taxon>Clostridia</taxon>
        <taxon>Eubacteriales</taxon>
        <taxon>Clostridiaceae</taxon>
        <taxon>Clostridium</taxon>
    </lineage>
</organism>
<protein>
    <recommendedName>
        <fullName evidence="2">Gp28/Gp37-like domain-containing protein</fullName>
    </recommendedName>
</protein>
<comment type="caution">
    <text evidence="3">The sequence shown here is derived from an EMBL/GenBank/DDBJ whole genome shotgun (WGS) entry which is preliminary data.</text>
</comment>
<dbReference type="InterPro" id="IPR008160">
    <property type="entry name" value="Collagen"/>
</dbReference>
<feature type="region of interest" description="Disordered" evidence="1">
    <location>
        <begin position="368"/>
        <end position="451"/>
    </location>
</feature>
<dbReference type="RefSeq" id="WP_191768897.1">
    <property type="nucleotide sequence ID" value="NZ_JACSRA010000018.1"/>
</dbReference>
<evidence type="ECO:0000313" key="3">
    <source>
        <dbReference type="EMBL" id="MBD7912010.1"/>
    </source>
</evidence>